<sequence>MASATPSIESMSQLSLSHRQDSPSSNAPPLLPAEIWLQILEHHANDSLSHLWTTIRPLSKTYKAHVERIFIYTYLPTLTLSLSLPRYDPKSNMLNYPFALPLAEINFQASSLVNDTDDDVVLRSQKETSVGDTMERLKEEGKVTKKRLDSSPGLWVWFGTSRGKGGTVKMPIDVSWDDEEKVWKMTVAWRTLTSSLFEGKTRRVERALLGRRRGNAPGLTWRSRK</sequence>
<proteinExistence type="predicted"/>
<protein>
    <submittedName>
        <fullName evidence="2">Uncharacterized protein</fullName>
    </submittedName>
</protein>
<reference evidence="2" key="1">
    <citation type="journal article" date="2020" name="Stud. Mycol.">
        <title>101 Dothideomycetes genomes: a test case for predicting lifestyles and emergence of pathogens.</title>
        <authorList>
            <person name="Haridas S."/>
            <person name="Albert R."/>
            <person name="Binder M."/>
            <person name="Bloem J."/>
            <person name="Labutti K."/>
            <person name="Salamov A."/>
            <person name="Andreopoulos B."/>
            <person name="Baker S."/>
            <person name="Barry K."/>
            <person name="Bills G."/>
            <person name="Bluhm B."/>
            <person name="Cannon C."/>
            <person name="Castanera R."/>
            <person name="Culley D."/>
            <person name="Daum C."/>
            <person name="Ezra D."/>
            <person name="Gonzalez J."/>
            <person name="Henrissat B."/>
            <person name="Kuo A."/>
            <person name="Liang C."/>
            <person name="Lipzen A."/>
            <person name="Lutzoni F."/>
            <person name="Magnuson J."/>
            <person name="Mondo S."/>
            <person name="Nolan M."/>
            <person name="Ohm R."/>
            <person name="Pangilinan J."/>
            <person name="Park H.-J."/>
            <person name="Ramirez L."/>
            <person name="Alfaro M."/>
            <person name="Sun H."/>
            <person name="Tritt A."/>
            <person name="Yoshinaga Y."/>
            <person name="Zwiers L.-H."/>
            <person name="Turgeon B."/>
            <person name="Goodwin S."/>
            <person name="Spatafora J."/>
            <person name="Crous P."/>
            <person name="Grigoriev I."/>
        </authorList>
    </citation>
    <scope>NUCLEOTIDE SEQUENCE</scope>
    <source>
        <strain evidence="2">CBS 675.92</strain>
    </source>
</reference>
<name>A0A6A5UF54_9PLEO</name>
<dbReference type="Proteomes" id="UP000800035">
    <property type="component" value="Unassembled WGS sequence"/>
</dbReference>
<feature type="compositionally biased region" description="Polar residues" evidence="1">
    <location>
        <begin position="1"/>
        <end position="17"/>
    </location>
</feature>
<keyword evidence="3" id="KW-1185">Reference proteome</keyword>
<accession>A0A6A5UF54</accession>
<evidence type="ECO:0000313" key="2">
    <source>
        <dbReference type="EMBL" id="KAF1963344.1"/>
    </source>
</evidence>
<dbReference type="AlphaFoldDB" id="A0A6A5UF54"/>
<dbReference type="OrthoDB" id="2997776at2759"/>
<evidence type="ECO:0000313" key="3">
    <source>
        <dbReference type="Proteomes" id="UP000800035"/>
    </source>
</evidence>
<gene>
    <name evidence="2" type="ORF">CC80DRAFT_3510</name>
</gene>
<feature type="region of interest" description="Disordered" evidence="1">
    <location>
        <begin position="1"/>
        <end position="26"/>
    </location>
</feature>
<evidence type="ECO:0000256" key="1">
    <source>
        <dbReference type="SAM" id="MobiDB-lite"/>
    </source>
</evidence>
<organism evidence="2 3">
    <name type="scientific">Byssothecium circinans</name>
    <dbReference type="NCBI Taxonomy" id="147558"/>
    <lineage>
        <taxon>Eukaryota</taxon>
        <taxon>Fungi</taxon>
        <taxon>Dikarya</taxon>
        <taxon>Ascomycota</taxon>
        <taxon>Pezizomycotina</taxon>
        <taxon>Dothideomycetes</taxon>
        <taxon>Pleosporomycetidae</taxon>
        <taxon>Pleosporales</taxon>
        <taxon>Massarineae</taxon>
        <taxon>Massarinaceae</taxon>
        <taxon>Byssothecium</taxon>
    </lineage>
</organism>
<dbReference type="EMBL" id="ML976977">
    <property type="protein sequence ID" value="KAF1963344.1"/>
    <property type="molecule type" value="Genomic_DNA"/>
</dbReference>